<dbReference type="Proteomes" id="UP001153069">
    <property type="component" value="Unassembled WGS sequence"/>
</dbReference>
<sequence>TREKIASGKRSWLKAREDKVVAKGKGELQTYWIELGLDTKSCHTTVSSLDTPTRDSS</sequence>
<dbReference type="OrthoDB" id="354346at2759"/>
<feature type="non-terminal residue" evidence="1">
    <location>
        <position position="1"/>
    </location>
</feature>
<accession>A0A9N8HZ96</accession>
<evidence type="ECO:0000313" key="2">
    <source>
        <dbReference type="Proteomes" id="UP001153069"/>
    </source>
</evidence>
<evidence type="ECO:0000313" key="1">
    <source>
        <dbReference type="EMBL" id="CAB9531237.1"/>
    </source>
</evidence>
<protein>
    <submittedName>
        <fullName evidence="1">Uncharacterized protein</fullName>
    </submittedName>
</protein>
<reference evidence="1" key="1">
    <citation type="submission" date="2020-06" db="EMBL/GenBank/DDBJ databases">
        <authorList>
            <consortium name="Plant Systems Biology data submission"/>
        </authorList>
    </citation>
    <scope>NUCLEOTIDE SEQUENCE</scope>
    <source>
        <strain evidence="1">D6</strain>
    </source>
</reference>
<gene>
    <name evidence="1" type="ORF">SEMRO_3351_G347070.1</name>
</gene>
<proteinExistence type="predicted"/>
<organism evidence="1 2">
    <name type="scientific">Seminavis robusta</name>
    <dbReference type="NCBI Taxonomy" id="568900"/>
    <lineage>
        <taxon>Eukaryota</taxon>
        <taxon>Sar</taxon>
        <taxon>Stramenopiles</taxon>
        <taxon>Ochrophyta</taxon>
        <taxon>Bacillariophyta</taxon>
        <taxon>Bacillariophyceae</taxon>
        <taxon>Bacillariophycidae</taxon>
        <taxon>Naviculales</taxon>
        <taxon>Naviculaceae</taxon>
        <taxon>Seminavis</taxon>
    </lineage>
</organism>
<dbReference type="EMBL" id="CAICTM010003349">
    <property type="protein sequence ID" value="CAB9531237.1"/>
    <property type="molecule type" value="Genomic_DNA"/>
</dbReference>
<name>A0A9N8HZ96_9STRA</name>
<dbReference type="AlphaFoldDB" id="A0A9N8HZ96"/>
<keyword evidence="2" id="KW-1185">Reference proteome</keyword>
<comment type="caution">
    <text evidence="1">The sequence shown here is derived from an EMBL/GenBank/DDBJ whole genome shotgun (WGS) entry which is preliminary data.</text>
</comment>